<dbReference type="SUPFAM" id="SSF52540">
    <property type="entry name" value="P-loop containing nucleoside triphosphate hydrolases"/>
    <property type="match status" value="2"/>
</dbReference>
<proteinExistence type="inferred from homology"/>
<dbReference type="Proteomes" id="UP001497045">
    <property type="component" value="Unassembled WGS sequence"/>
</dbReference>
<evidence type="ECO:0000313" key="13">
    <source>
        <dbReference type="EMBL" id="MEL1249401.1"/>
    </source>
</evidence>
<dbReference type="CDD" id="cd01894">
    <property type="entry name" value="EngA1"/>
    <property type="match status" value="1"/>
</dbReference>
<dbReference type="GO" id="GO:0016787">
    <property type="term" value="F:hydrolase activity"/>
    <property type="evidence" value="ECO:0007669"/>
    <property type="project" value="UniProtKB-KW"/>
</dbReference>
<comment type="caution">
    <text evidence="13">The sequence shown here is derived from an EMBL/GenBank/DDBJ whole genome shotgun (WGS) entry which is preliminary data.</text>
</comment>
<dbReference type="PROSITE" id="PS51712">
    <property type="entry name" value="G_ENGA"/>
    <property type="match status" value="2"/>
</dbReference>
<dbReference type="PIRSF" id="PIRSF006485">
    <property type="entry name" value="GTP-binding_EngA"/>
    <property type="match status" value="1"/>
</dbReference>
<dbReference type="Gene3D" id="3.30.300.20">
    <property type="match status" value="1"/>
</dbReference>
<comment type="function">
    <text evidence="8 10">GTPase that plays an essential role in the late steps of ribosome biogenesis.</text>
</comment>
<feature type="domain" description="EngA-type G" evidence="12">
    <location>
        <begin position="7"/>
        <end position="171"/>
    </location>
</feature>
<feature type="binding site" evidence="8">
    <location>
        <begin position="218"/>
        <end position="225"/>
    </location>
    <ligand>
        <name>GTP</name>
        <dbReference type="ChEBI" id="CHEBI:37565"/>
        <label>2</label>
    </ligand>
</feature>
<feature type="binding site" evidence="8">
    <location>
        <begin position="336"/>
        <end position="339"/>
    </location>
    <ligand>
        <name>GTP</name>
        <dbReference type="ChEBI" id="CHEBI:37565"/>
        <label>2</label>
    </ligand>
</feature>
<keyword evidence="13" id="KW-0378">Hydrolase</keyword>
<dbReference type="Pfam" id="PF01926">
    <property type="entry name" value="MMR_HSR1"/>
    <property type="match status" value="2"/>
</dbReference>
<sequence>MNPRKLPQVVIIGRPNVGKSTLFNRLVGKRLALVDDQPGVTRDRRMGKAGLLGLEFEAVDTAGWENEDDASLPGRMRAQTQVSLKGADAALFVIDSRTGLTPLDEEIGQWLREQEVPVVLVANKAEGNAGEAGILECYSLGLGEPVPVSAEHGEGVADLYSALIPLLDERAEQLEIEADYEAAVAADEAAKRAAEAAEAGEELVEIDPTAPLSLAIVGRPNAGKSTLINRLLGEDRLLTGPEAGITRDSISVDWEWTDPASGEDRVIRLIDTAGMRKRAKVVDKLEKLSVSDGLRAVDYAEVVVLLLDATRGLEVQDLKIASRVLDEGRALMIAINKWDVAEDPSSLFNGIRAALEEGLSQLRGVPLFAVSAITGKGLDTMLAAAFKLREDWSRRVPTAALNRWFDDALSANPPPAPGGRRIKLRYITQVGTRPPRFVIFGTRLFDLPTSYERYLLNGIRKQLGFGAVPVRLTLKSPKNPYDDNQGGGGKYSGPR</sequence>
<evidence type="ECO:0000256" key="1">
    <source>
        <dbReference type="ARBA" id="ARBA00008279"/>
    </source>
</evidence>
<feature type="binding site" evidence="8">
    <location>
        <begin position="13"/>
        <end position="20"/>
    </location>
    <ligand>
        <name>GTP</name>
        <dbReference type="ChEBI" id="CHEBI:37565"/>
        <label>1</label>
    </ligand>
</feature>
<evidence type="ECO:0000256" key="4">
    <source>
        <dbReference type="ARBA" id="ARBA00022737"/>
    </source>
</evidence>
<keyword evidence="4 10" id="KW-0677">Repeat</keyword>
<dbReference type="NCBIfam" id="TIGR00231">
    <property type="entry name" value="small_GTP"/>
    <property type="match status" value="2"/>
</dbReference>
<evidence type="ECO:0000256" key="9">
    <source>
        <dbReference type="PROSITE-ProRule" id="PRU01049"/>
    </source>
</evidence>
<dbReference type="InterPro" id="IPR032859">
    <property type="entry name" value="KH_dom-like"/>
</dbReference>
<organism evidence="13 14">
    <name type="scientific">Aurantiacibacter gilvus</name>
    <dbReference type="NCBI Taxonomy" id="3139141"/>
    <lineage>
        <taxon>Bacteria</taxon>
        <taxon>Pseudomonadati</taxon>
        <taxon>Pseudomonadota</taxon>
        <taxon>Alphaproteobacteria</taxon>
        <taxon>Sphingomonadales</taxon>
        <taxon>Erythrobacteraceae</taxon>
        <taxon>Aurantiacibacter</taxon>
    </lineage>
</organism>
<feature type="region of interest" description="Disordered" evidence="11">
    <location>
        <begin position="476"/>
        <end position="495"/>
    </location>
</feature>
<feature type="binding site" evidence="8">
    <location>
        <begin position="123"/>
        <end position="126"/>
    </location>
    <ligand>
        <name>GTP</name>
        <dbReference type="ChEBI" id="CHEBI:37565"/>
        <label>1</label>
    </ligand>
</feature>
<dbReference type="EMBL" id="JBBYHV010000001">
    <property type="protein sequence ID" value="MEL1249401.1"/>
    <property type="molecule type" value="Genomic_DNA"/>
</dbReference>
<dbReference type="RefSeq" id="WP_341671937.1">
    <property type="nucleotide sequence ID" value="NZ_JBBYHV010000001.1"/>
</dbReference>
<feature type="compositionally biased region" description="Gly residues" evidence="11">
    <location>
        <begin position="485"/>
        <end position="495"/>
    </location>
</feature>
<dbReference type="Gene3D" id="3.40.50.300">
    <property type="entry name" value="P-loop containing nucleotide triphosphate hydrolases"/>
    <property type="match status" value="2"/>
</dbReference>
<evidence type="ECO:0000256" key="6">
    <source>
        <dbReference type="ARBA" id="ARBA00023134"/>
    </source>
</evidence>
<feature type="binding site" evidence="8">
    <location>
        <begin position="271"/>
        <end position="275"/>
    </location>
    <ligand>
        <name>GTP</name>
        <dbReference type="ChEBI" id="CHEBI:37565"/>
        <label>2</label>
    </ligand>
</feature>
<evidence type="ECO:0000256" key="8">
    <source>
        <dbReference type="HAMAP-Rule" id="MF_00195"/>
    </source>
</evidence>
<reference evidence="13 14" key="1">
    <citation type="submission" date="2024-04" db="EMBL/GenBank/DDBJ databases">
        <title>Aurantiacibacter sp. DGU6 16S ribosomal RNA gene Genome sequencing and assembly.</title>
        <authorList>
            <person name="Park S."/>
        </authorList>
    </citation>
    <scope>NUCLEOTIDE SEQUENCE [LARGE SCALE GENOMIC DNA]</scope>
    <source>
        <strain evidence="13 14">DGU6</strain>
    </source>
</reference>
<evidence type="ECO:0000256" key="10">
    <source>
        <dbReference type="RuleBase" id="RU004481"/>
    </source>
</evidence>
<keyword evidence="14" id="KW-1185">Reference proteome</keyword>
<dbReference type="PANTHER" id="PTHR43834">
    <property type="entry name" value="GTPASE DER"/>
    <property type="match status" value="1"/>
</dbReference>
<dbReference type="InterPro" id="IPR006073">
    <property type="entry name" value="GTP-bd"/>
</dbReference>
<gene>
    <name evidence="8 13" type="primary">der</name>
    <name evidence="13" type="ORF">AAEO60_01815</name>
</gene>
<keyword evidence="6 8" id="KW-0342">GTP-binding</keyword>
<dbReference type="NCBIfam" id="TIGR03594">
    <property type="entry name" value="GTPase_EngA"/>
    <property type="match status" value="1"/>
</dbReference>
<dbReference type="InterPro" id="IPR031166">
    <property type="entry name" value="G_ENGA"/>
</dbReference>
<dbReference type="InterPro" id="IPR016484">
    <property type="entry name" value="GTPase_Der"/>
</dbReference>
<dbReference type="CDD" id="cd01895">
    <property type="entry name" value="EngA2"/>
    <property type="match status" value="1"/>
</dbReference>
<evidence type="ECO:0000256" key="7">
    <source>
        <dbReference type="ARBA" id="ARBA00032345"/>
    </source>
</evidence>
<feature type="binding site" evidence="8">
    <location>
        <begin position="60"/>
        <end position="64"/>
    </location>
    <ligand>
        <name>GTP</name>
        <dbReference type="ChEBI" id="CHEBI:37565"/>
        <label>1</label>
    </ligand>
</feature>
<name>A0ABU9IB29_9SPHN</name>
<keyword evidence="3 8" id="KW-0690">Ribosome biogenesis</keyword>
<protein>
    <recommendedName>
        <fullName evidence="2 8">GTPase Der</fullName>
    </recommendedName>
    <alternativeName>
        <fullName evidence="7 8">GTP-binding protein EngA</fullName>
    </alternativeName>
</protein>
<accession>A0ABU9IB29</accession>
<comment type="similarity">
    <text evidence="1 8 9 10">Belongs to the TRAFAC class TrmE-Era-EngA-EngB-Septin-like GTPase superfamily. EngA (Der) GTPase family.</text>
</comment>
<dbReference type="HAMAP" id="MF_00195">
    <property type="entry name" value="GTPase_Der"/>
    <property type="match status" value="1"/>
</dbReference>
<dbReference type="Pfam" id="PF14714">
    <property type="entry name" value="KH_dom-like"/>
    <property type="match status" value="1"/>
</dbReference>
<keyword evidence="5 8" id="KW-0547">Nucleotide-binding</keyword>
<evidence type="ECO:0000256" key="11">
    <source>
        <dbReference type="SAM" id="MobiDB-lite"/>
    </source>
</evidence>
<evidence type="ECO:0000256" key="3">
    <source>
        <dbReference type="ARBA" id="ARBA00022517"/>
    </source>
</evidence>
<comment type="subunit">
    <text evidence="8">Associates with the 50S ribosomal subunit.</text>
</comment>
<evidence type="ECO:0000313" key="14">
    <source>
        <dbReference type="Proteomes" id="UP001497045"/>
    </source>
</evidence>
<feature type="domain" description="EngA-type G" evidence="12">
    <location>
        <begin position="212"/>
        <end position="393"/>
    </location>
</feature>
<evidence type="ECO:0000256" key="5">
    <source>
        <dbReference type="ARBA" id="ARBA00022741"/>
    </source>
</evidence>
<dbReference type="InterPro" id="IPR027417">
    <property type="entry name" value="P-loop_NTPase"/>
</dbReference>
<evidence type="ECO:0000256" key="2">
    <source>
        <dbReference type="ARBA" id="ARBA00020953"/>
    </source>
</evidence>
<dbReference type="InterPro" id="IPR015946">
    <property type="entry name" value="KH_dom-like_a/b"/>
</dbReference>
<evidence type="ECO:0000259" key="12">
    <source>
        <dbReference type="PROSITE" id="PS51712"/>
    </source>
</evidence>
<dbReference type="PANTHER" id="PTHR43834:SF6">
    <property type="entry name" value="GTPASE DER"/>
    <property type="match status" value="1"/>
</dbReference>
<dbReference type="InterPro" id="IPR005225">
    <property type="entry name" value="Small_GTP-bd"/>
</dbReference>